<sequence>MSLSVGDAILDVDSVPVTTVVDTSNAICAGLRKNGYVTLVIEQPNDPLAAVQVRQALMAEKSIEMDLPLAPDVIDICKQECKRMKRNPDLKPKESILKCHSNKSRAVSSRIQVSEETEDIPIACEDNPALLMKVPSKPPTGQYFSIAETQKQS</sequence>
<keyword evidence="1" id="KW-1185">Reference proteome</keyword>
<name>A0A915PP82_9BILA</name>
<dbReference type="InterPro" id="IPR040264">
    <property type="entry name" value="T15H9.4-like"/>
</dbReference>
<accession>A0A915PP82</accession>
<reference evidence="2" key="1">
    <citation type="submission" date="2022-11" db="UniProtKB">
        <authorList>
            <consortium name="WormBaseParasite"/>
        </authorList>
    </citation>
    <scope>IDENTIFICATION</scope>
</reference>
<dbReference type="PANTHER" id="PTHR31327">
    <property type="entry name" value="SPERM MEIOSIS PDZ DOMAIN CONTAINING PROTEINS-RELATED"/>
    <property type="match status" value="1"/>
</dbReference>
<dbReference type="Proteomes" id="UP000887581">
    <property type="component" value="Unplaced"/>
</dbReference>
<dbReference type="WBParaSite" id="sdigi.contig293.g7142.t1">
    <property type="protein sequence ID" value="sdigi.contig293.g7142.t1"/>
    <property type="gene ID" value="sdigi.contig293.g7142"/>
</dbReference>
<evidence type="ECO:0000313" key="1">
    <source>
        <dbReference type="Proteomes" id="UP000887581"/>
    </source>
</evidence>
<proteinExistence type="predicted"/>
<organism evidence="1 2">
    <name type="scientific">Setaria digitata</name>
    <dbReference type="NCBI Taxonomy" id="48799"/>
    <lineage>
        <taxon>Eukaryota</taxon>
        <taxon>Metazoa</taxon>
        <taxon>Ecdysozoa</taxon>
        <taxon>Nematoda</taxon>
        <taxon>Chromadorea</taxon>
        <taxon>Rhabditida</taxon>
        <taxon>Spirurina</taxon>
        <taxon>Spiruromorpha</taxon>
        <taxon>Filarioidea</taxon>
        <taxon>Setariidae</taxon>
        <taxon>Setaria</taxon>
    </lineage>
</organism>
<evidence type="ECO:0000313" key="2">
    <source>
        <dbReference type="WBParaSite" id="sdigi.contig293.g7142.t1"/>
    </source>
</evidence>
<dbReference type="AlphaFoldDB" id="A0A915PP82"/>
<protein>
    <submittedName>
        <fullName evidence="2">PDZ domain-containing protein</fullName>
    </submittedName>
</protein>